<keyword evidence="5" id="KW-1185">Reference proteome</keyword>
<dbReference type="GO" id="GO:0035861">
    <property type="term" value="C:site of double-strand break"/>
    <property type="evidence" value="ECO:0007669"/>
    <property type="project" value="TreeGrafter"/>
</dbReference>
<accession>A0A150G3G9</accession>
<dbReference type="InterPro" id="IPR041796">
    <property type="entry name" value="Mre11_N"/>
</dbReference>
<sequence>MAGPDGDDPHLLRILISTDNHLGVWEKDETRRDDSFRAFEEVLQLAVERRVDFVLLGGDLFHENKPSRATLVKAIGLFTKYCLNDRPVRFRVLSDQAANFVAGQVNFESPNLNVGLPVLTIHGNHDDPAGQDSLSAVDILSQAGLVNYFGKHPLTGSGAHHHPGESRPKHAVLLEMRGSQFRTIKLPLRAVRPFEFETVALREARPELLPEDGEGVARFLTAKIQDMISRAAAGYVPPAGEPANGGGGPLLPLIRLRVDYTGYSTVNSQRLGQRFVGKVANPHDMLQWTKAAARKWNALQQCIETALEETRQAALASTAAAAAAAAGADGGTPLTAAALKADEDVAGAVRAGVERRRQQKQLKATEAAQGDLEGVDLSALTAGISPGGTGVYDMDEQMTDARAAGAGGAGPSQATTAGAHEERPTESSEEEDVVEDSDDDSDEDMDEEEEEEAPKPKATRGRAAGRGAAPAPATTGRGRGRGAAAAAALAAPSPAPGGRSQPRGAAAAAAAAAGRGAAEDVITLTSDDEDDLPGPSMMPSAARAHAAAGAAFAGGGGTLGTVTQTAAGAGGGVTQAGAAGGGGGGRKRPASFFTSGAGAGATQGGRGAGAGAGRGWGQVR</sequence>
<proteinExistence type="predicted"/>
<keyword evidence="1" id="KW-0378">Hydrolase</keyword>
<feature type="compositionally biased region" description="Gly residues" evidence="2">
    <location>
        <begin position="597"/>
        <end position="620"/>
    </location>
</feature>
<dbReference type="CDD" id="cd00840">
    <property type="entry name" value="MPP_Mre11_N"/>
    <property type="match status" value="1"/>
</dbReference>
<organism evidence="4 5">
    <name type="scientific">Gonium pectorale</name>
    <name type="common">Green alga</name>
    <dbReference type="NCBI Taxonomy" id="33097"/>
    <lineage>
        <taxon>Eukaryota</taxon>
        <taxon>Viridiplantae</taxon>
        <taxon>Chlorophyta</taxon>
        <taxon>core chlorophytes</taxon>
        <taxon>Chlorophyceae</taxon>
        <taxon>CS clade</taxon>
        <taxon>Chlamydomonadales</taxon>
        <taxon>Volvocaceae</taxon>
        <taxon>Gonium</taxon>
    </lineage>
</organism>
<dbReference type="GO" id="GO:0000014">
    <property type="term" value="F:single-stranded DNA endodeoxyribonuclease activity"/>
    <property type="evidence" value="ECO:0007669"/>
    <property type="project" value="TreeGrafter"/>
</dbReference>
<dbReference type="InterPro" id="IPR038487">
    <property type="entry name" value="Mre11_capping_dom"/>
</dbReference>
<dbReference type="GO" id="GO:0030870">
    <property type="term" value="C:Mre11 complex"/>
    <property type="evidence" value="ECO:0007669"/>
    <property type="project" value="TreeGrafter"/>
</dbReference>
<dbReference type="EMBL" id="LSYV01000070">
    <property type="protein sequence ID" value="KXZ44363.1"/>
    <property type="molecule type" value="Genomic_DNA"/>
</dbReference>
<dbReference type="Gene3D" id="3.60.21.10">
    <property type="match status" value="1"/>
</dbReference>
<dbReference type="GO" id="GO:0000724">
    <property type="term" value="P:double-strand break repair via homologous recombination"/>
    <property type="evidence" value="ECO:0007669"/>
    <property type="project" value="TreeGrafter"/>
</dbReference>
<feature type="region of interest" description="Disordered" evidence="2">
    <location>
        <begin position="402"/>
        <end position="517"/>
    </location>
</feature>
<feature type="region of interest" description="Disordered" evidence="2">
    <location>
        <begin position="576"/>
        <end position="620"/>
    </location>
</feature>
<dbReference type="SMART" id="SM01347">
    <property type="entry name" value="Mre11_DNA_bind"/>
    <property type="match status" value="1"/>
</dbReference>
<protein>
    <recommendedName>
        <fullName evidence="3">Mre11 DNA-binding domain-containing protein</fullName>
    </recommendedName>
</protein>
<dbReference type="GO" id="GO:0042138">
    <property type="term" value="P:meiotic DNA double-strand break formation"/>
    <property type="evidence" value="ECO:0007669"/>
    <property type="project" value="TreeGrafter"/>
</dbReference>
<reference evidence="5" key="1">
    <citation type="journal article" date="2016" name="Nat. Commun.">
        <title>The Gonium pectorale genome demonstrates co-option of cell cycle regulation during the evolution of multicellularity.</title>
        <authorList>
            <person name="Hanschen E.R."/>
            <person name="Marriage T.N."/>
            <person name="Ferris P.J."/>
            <person name="Hamaji T."/>
            <person name="Toyoda A."/>
            <person name="Fujiyama A."/>
            <person name="Neme R."/>
            <person name="Noguchi H."/>
            <person name="Minakuchi Y."/>
            <person name="Suzuki M."/>
            <person name="Kawai-Toyooka H."/>
            <person name="Smith D.R."/>
            <person name="Sparks H."/>
            <person name="Anderson J."/>
            <person name="Bakaric R."/>
            <person name="Luria V."/>
            <person name="Karger A."/>
            <person name="Kirschner M.W."/>
            <person name="Durand P.M."/>
            <person name="Michod R.E."/>
            <person name="Nozaki H."/>
            <person name="Olson B.J."/>
        </authorList>
    </citation>
    <scope>NUCLEOTIDE SEQUENCE [LARGE SCALE GENOMIC DNA]</scope>
    <source>
        <strain evidence="5">NIES-2863</strain>
    </source>
</reference>
<dbReference type="PANTHER" id="PTHR10139:SF1">
    <property type="entry name" value="DOUBLE-STRAND BREAK REPAIR PROTEIN MRE11"/>
    <property type="match status" value="1"/>
</dbReference>
<gene>
    <name evidence="4" type="ORF">GPECTOR_69g456</name>
</gene>
<comment type="caution">
    <text evidence="4">The sequence shown here is derived from an EMBL/GenBank/DDBJ whole genome shotgun (WGS) entry which is preliminary data.</text>
</comment>
<dbReference type="GO" id="GO:0030145">
    <property type="term" value="F:manganese ion binding"/>
    <property type="evidence" value="ECO:0007669"/>
    <property type="project" value="InterPro"/>
</dbReference>
<dbReference type="InterPro" id="IPR007281">
    <property type="entry name" value="Mre11_DNA-bd"/>
</dbReference>
<dbReference type="Proteomes" id="UP000075714">
    <property type="component" value="Unassembled WGS sequence"/>
</dbReference>
<evidence type="ECO:0000313" key="4">
    <source>
        <dbReference type="EMBL" id="KXZ44363.1"/>
    </source>
</evidence>
<dbReference type="InterPro" id="IPR004843">
    <property type="entry name" value="Calcineurin-like_PHP"/>
</dbReference>
<dbReference type="GO" id="GO:0006303">
    <property type="term" value="P:double-strand break repair via nonhomologous end joining"/>
    <property type="evidence" value="ECO:0007669"/>
    <property type="project" value="TreeGrafter"/>
</dbReference>
<dbReference type="PANTHER" id="PTHR10139">
    <property type="entry name" value="DOUBLE-STRAND BREAK REPAIR PROTEIN MRE11"/>
    <property type="match status" value="1"/>
</dbReference>
<dbReference type="OrthoDB" id="30417at2759"/>
<dbReference type="Gene3D" id="3.30.110.110">
    <property type="entry name" value="Mre11, capping domain"/>
    <property type="match status" value="1"/>
</dbReference>
<name>A0A150G3G9_GONPE</name>
<dbReference type="Pfam" id="PF00149">
    <property type="entry name" value="Metallophos"/>
    <property type="match status" value="1"/>
</dbReference>
<dbReference type="STRING" id="33097.A0A150G3G9"/>
<dbReference type="AlphaFoldDB" id="A0A150G3G9"/>
<dbReference type="Pfam" id="PF04152">
    <property type="entry name" value="Mre11_DNA_bind"/>
    <property type="match status" value="1"/>
</dbReference>
<evidence type="ECO:0000259" key="3">
    <source>
        <dbReference type="SMART" id="SM01347"/>
    </source>
</evidence>
<dbReference type="GO" id="GO:0097552">
    <property type="term" value="P:mitochondrial double-strand break repair via homologous recombination"/>
    <property type="evidence" value="ECO:0007669"/>
    <property type="project" value="TreeGrafter"/>
</dbReference>
<dbReference type="SUPFAM" id="SSF56300">
    <property type="entry name" value="Metallo-dependent phosphatases"/>
    <property type="match status" value="1"/>
</dbReference>
<feature type="compositionally biased region" description="Acidic residues" evidence="2">
    <location>
        <begin position="427"/>
        <end position="452"/>
    </location>
</feature>
<evidence type="ECO:0000256" key="1">
    <source>
        <dbReference type="ARBA" id="ARBA00022801"/>
    </source>
</evidence>
<evidence type="ECO:0000313" key="5">
    <source>
        <dbReference type="Proteomes" id="UP000075714"/>
    </source>
</evidence>
<dbReference type="GO" id="GO:0007095">
    <property type="term" value="P:mitotic G2 DNA damage checkpoint signaling"/>
    <property type="evidence" value="ECO:0007669"/>
    <property type="project" value="TreeGrafter"/>
</dbReference>
<dbReference type="InterPro" id="IPR029052">
    <property type="entry name" value="Metallo-depent_PP-like"/>
</dbReference>
<dbReference type="GO" id="GO:0000723">
    <property type="term" value="P:telomere maintenance"/>
    <property type="evidence" value="ECO:0007669"/>
    <property type="project" value="TreeGrafter"/>
</dbReference>
<evidence type="ECO:0000256" key="2">
    <source>
        <dbReference type="SAM" id="MobiDB-lite"/>
    </source>
</evidence>
<feature type="domain" description="Mre11 DNA-binding" evidence="3">
    <location>
        <begin position="181"/>
        <end position="318"/>
    </location>
</feature>
<feature type="compositionally biased region" description="Low complexity" evidence="2">
    <location>
        <begin position="461"/>
        <end position="516"/>
    </location>
</feature>